<evidence type="ECO:0000313" key="2">
    <source>
        <dbReference type="EMBL" id="OJF72997.1"/>
    </source>
</evidence>
<protein>
    <submittedName>
        <fullName evidence="2">Uncharacterized protein</fullName>
    </submittedName>
</protein>
<evidence type="ECO:0000256" key="1">
    <source>
        <dbReference type="SAM" id="Phobius"/>
    </source>
</evidence>
<keyword evidence="1" id="KW-0472">Membrane</keyword>
<keyword evidence="3" id="KW-1185">Reference proteome</keyword>
<reference evidence="3" key="1">
    <citation type="submission" date="2016-06" db="EMBL/GenBank/DDBJ databases">
        <authorList>
            <person name="de Vries S.P.W."/>
            <person name="Hadjirin N.F."/>
            <person name="Lay E.M."/>
            <person name="Zadoks R.N."/>
            <person name="Peacock S.J."/>
            <person name="Parkhill J."/>
            <person name="Grant A.J."/>
            <person name="Mcdougall S."/>
            <person name="Holmes M.A."/>
        </authorList>
    </citation>
    <scope>NUCLEOTIDE SEQUENCE [LARGE SCALE GENOMIC DNA]</scope>
    <source>
        <strain evidence="3">NZ1587</strain>
    </source>
</reference>
<accession>A0A1L8MQH1</accession>
<feature type="transmembrane region" description="Helical" evidence="1">
    <location>
        <begin position="32"/>
        <end position="51"/>
    </location>
</feature>
<evidence type="ECO:0000313" key="3">
    <source>
        <dbReference type="Proteomes" id="UP000182015"/>
    </source>
</evidence>
<name>A0A1L8MQH1_9STRE</name>
<keyword evidence="1" id="KW-1133">Transmembrane helix</keyword>
<proteinExistence type="predicted"/>
<dbReference type="Proteomes" id="UP000182015">
    <property type="component" value="Unassembled WGS sequence"/>
</dbReference>
<dbReference type="AlphaFoldDB" id="A0A1L8MQH1"/>
<gene>
    <name evidence="2" type="ORF">A9Q68_05515</name>
</gene>
<comment type="caution">
    <text evidence="2">The sequence shown here is derived from an EMBL/GenBank/DDBJ whole genome shotgun (WGS) entry which is preliminary data.</text>
</comment>
<dbReference type="EMBL" id="LZDD01000001">
    <property type="protein sequence ID" value="OJF72997.1"/>
    <property type="molecule type" value="Genomic_DNA"/>
</dbReference>
<feature type="transmembrane region" description="Helical" evidence="1">
    <location>
        <begin position="7"/>
        <end position="26"/>
    </location>
</feature>
<sequence>MKKIFNGMSQVNVILIGILVSIQYLMGNSRMIVQACHLVLIFQLAFAYAVIKFLMTYLLKIPIVNKLSIKIGK</sequence>
<organism evidence="2 3">
    <name type="scientific">Streptococcus bovimastitidis</name>
    <dbReference type="NCBI Taxonomy" id="1856638"/>
    <lineage>
        <taxon>Bacteria</taxon>
        <taxon>Bacillati</taxon>
        <taxon>Bacillota</taxon>
        <taxon>Bacilli</taxon>
        <taxon>Lactobacillales</taxon>
        <taxon>Streptococcaceae</taxon>
        <taxon>Streptococcus</taxon>
    </lineage>
</organism>
<keyword evidence="1" id="KW-0812">Transmembrane</keyword>
<dbReference type="RefSeq" id="WP_071793680.1">
    <property type="nucleotide sequence ID" value="NZ_LZDD01000001.1"/>
</dbReference>